<feature type="compositionally biased region" description="Low complexity" evidence="1">
    <location>
        <begin position="72"/>
        <end position="95"/>
    </location>
</feature>
<reference evidence="2" key="1">
    <citation type="submission" date="2021-10" db="EMBL/GenBank/DDBJ databases">
        <title>Tropical sea cucumber genome reveals ecological adaptation and Cuvierian tubules defense mechanism.</title>
        <authorList>
            <person name="Chen T."/>
        </authorList>
    </citation>
    <scope>NUCLEOTIDE SEQUENCE</scope>
    <source>
        <strain evidence="2">Nanhai2018</strain>
        <tissue evidence="2">Muscle</tissue>
    </source>
</reference>
<protein>
    <submittedName>
        <fullName evidence="2">Uncharacterized protein</fullName>
    </submittedName>
</protein>
<proteinExistence type="predicted"/>
<accession>A0A9Q0YR57</accession>
<keyword evidence="3" id="KW-1185">Reference proteome</keyword>
<dbReference type="EMBL" id="JAIZAY010000016">
    <property type="protein sequence ID" value="KAJ8027070.1"/>
    <property type="molecule type" value="Genomic_DNA"/>
</dbReference>
<evidence type="ECO:0000256" key="1">
    <source>
        <dbReference type="SAM" id="MobiDB-lite"/>
    </source>
</evidence>
<sequence length="162" mass="17235">MNASSDSPTHVAAPTGSFRVAPVNNPSYVADDGRLVNVKTISGGNVNSTDHQNQNNNANQRISSQHQNSTNSVMSSLTSNPNSSGNLLNGGKRNSFLNRNRVSSIGEPNEGKSEQLVNQRIPGDRKKGSVKFGPPSDTHVDEKYQDQQLVLGGGLHDALSQA</sequence>
<gene>
    <name evidence="2" type="ORF">HOLleu_32105</name>
</gene>
<organism evidence="2 3">
    <name type="scientific">Holothuria leucospilota</name>
    <name type="common">Black long sea cucumber</name>
    <name type="synonym">Mertensiothuria leucospilota</name>
    <dbReference type="NCBI Taxonomy" id="206669"/>
    <lineage>
        <taxon>Eukaryota</taxon>
        <taxon>Metazoa</taxon>
        <taxon>Echinodermata</taxon>
        <taxon>Eleutherozoa</taxon>
        <taxon>Echinozoa</taxon>
        <taxon>Holothuroidea</taxon>
        <taxon>Aspidochirotacea</taxon>
        <taxon>Aspidochirotida</taxon>
        <taxon>Holothuriidae</taxon>
        <taxon>Holothuria</taxon>
    </lineage>
</organism>
<evidence type="ECO:0000313" key="2">
    <source>
        <dbReference type="EMBL" id="KAJ8027070.1"/>
    </source>
</evidence>
<feature type="region of interest" description="Disordered" evidence="1">
    <location>
        <begin position="1"/>
        <end position="141"/>
    </location>
</feature>
<feature type="compositionally biased region" description="Polar residues" evidence="1">
    <location>
        <begin position="39"/>
        <end position="71"/>
    </location>
</feature>
<evidence type="ECO:0000313" key="3">
    <source>
        <dbReference type="Proteomes" id="UP001152320"/>
    </source>
</evidence>
<name>A0A9Q0YR57_HOLLE</name>
<dbReference type="AlphaFoldDB" id="A0A9Q0YR57"/>
<dbReference type="Proteomes" id="UP001152320">
    <property type="component" value="Chromosome 16"/>
</dbReference>
<comment type="caution">
    <text evidence="2">The sequence shown here is derived from an EMBL/GenBank/DDBJ whole genome shotgun (WGS) entry which is preliminary data.</text>
</comment>